<evidence type="ECO:0000313" key="3">
    <source>
        <dbReference type="Proteomes" id="UP001275084"/>
    </source>
</evidence>
<comment type="caution">
    <text evidence="2">The sequence shown here is derived from an EMBL/GenBank/DDBJ whole genome shotgun (WGS) entry which is preliminary data.</text>
</comment>
<evidence type="ECO:0000256" key="1">
    <source>
        <dbReference type="SAM" id="MobiDB-lite"/>
    </source>
</evidence>
<reference evidence="2" key="1">
    <citation type="journal article" date="2023" name="Mol. Phylogenet. Evol.">
        <title>Genome-scale phylogeny and comparative genomics of the fungal order Sordariales.</title>
        <authorList>
            <person name="Hensen N."/>
            <person name="Bonometti L."/>
            <person name="Westerberg I."/>
            <person name="Brannstrom I.O."/>
            <person name="Guillou S."/>
            <person name="Cros-Aarteil S."/>
            <person name="Calhoun S."/>
            <person name="Haridas S."/>
            <person name="Kuo A."/>
            <person name="Mondo S."/>
            <person name="Pangilinan J."/>
            <person name="Riley R."/>
            <person name="LaButti K."/>
            <person name="Andreopoulos B."/>
            <person name="Lipzen A."/>
            <person name="Chen C."/>
            <person name="Yan M."/>
            <person name="Daum C."/>
            <person name="Ng V."/>
            <person name="Clum A."/>
            <person name="Steindorff A."/>
            <person name="Ohm R.A."/>
            <person name="Martin F."/>
            <person name="Silar P."/>
            <person name="Natvig D.O."/>
            <person name="Lalanne C."/>
            <person name="Gautier V."/>
            <person name="Ament-Velasquez S.L."/>
            <person name="Kruys A."/>
            <person name="Hutchinson M.I."/>
            <person name="Powell A.J."/>
            <person name="Barry K."/>
            <person name="Miller A.N."/>
            <person name="Grigoriev I.V."/>
            <person name="Debuchy R."/>
            <person name="Gladieux P."/>
            <person name="Hiltunen Thoren M."/>
            <person name="Johannesson H."/>
        </authorList>
    </citation>
    <scope>NUCLEOTIDE SEQUENCE</scope>
    <source>
        <strain evidence="2">CBS 955.72</strain>
    </source>
</reference>
<feature type="region of interest" description="Disordered" evidence="1">
    <location>
        <begin position="157"/>
        <end position="185"/>
    </location>
</feature>
<organism evidence="2 3">
    <name type="scientific">Lasiosphaeria hispida</name>
    <dbReference type="NCBI Taxonomy" id="260671"/>
    <lineage>
        <taxon>Eukaryota</taxon>
        <taxon>Fungi</taxon>
        <taxon>Dikarya</taxon>
        <taxon>Ascomycota</taxon>
        <taxon>Pezizomycotina</taxon>
        <taxon>Sordariomycetes</taxon>
        <taxon>Sordariomycetidae</taxon>
        <taxon>Sordariales</taxon>
        <taxon>Lasiosphaeriaceae</taxon>
        <taxon>Lasiosphaeria</taxon>
    </lineage>
</organism>
<dbReference type="Proteomes" id="UP001275084">
    <property type="component" value="Unassembled WGS sequence"/>
</dbReference>
<sequence>MVAPGHDSGLECSLHAVPGSPGEQVVALRPHLRPCPRLRGIEHTCSPFHCAPPLYHLTHLTDALILTLTHSRGVRLSAHRNSPRALIALASVSCLSPPILGPGTALRSVTLRSVSWGDGGEGRGRQLVYAGVFRDTSRALLGTVLLPCGLVAASSRQTGQPSEFATPKNRLSTPLTHAHPHPQPSHRYLTAYSPVLLLLSRLPSATL</sequence>
<proteinExistence type="predicted"/>
<dbReference type="AlphaFoldDB" id="A0AAJ0HUS5"/>
<accession>A0AAJ0HUS5</accession>
<name>A0AAJ0HUS5_9PEZI</name>
<feature type="compositionally biased region" description="Polar residues" evidence="1">
    <location>
        <begin position="157"/>
        <end position="175"/>
    </location>
</feature>
<dbReference type="EMBL" id="JAUIQD010000001">
    <property type="protein sequence ID" value="KAK3363058.1"/>
    <property type="molecule type" value="Genomic_DNA"/>
</dbReference>
<reference evidence="2" key="2">
    <citation type="submission" date="2023-06" db="EMBL/GenBank/DDBJ databases">
        <authorList>
            <consortium name="Lawrence Berkeley National Laboratory"/>
            <person name="Haridas S."/>
            <person name="Hensen N."/>
            <person name="Bonometti L."/>
            <person name="Westerberg I."/>
            <person name="Brannstrom I.O."/>
            <person name="Guillou S."/>
            <person name="Cros-Aarteil S."/>
            <person name="Calhoun S."/>
            <person name="Kuo A."/>
            <person name="Mondo S."/>
            <person name="Pangilinan J."/>
            <person name="Riley R."/>
            <person name="Labutti K."/>
            <person name="Andreopoulos B."/>
            <person name="Lipzen A."/>
            <person name="Chen C."/>
            <person name="Yanf M."/>
            <person name="Daum C."/>
            <person name="Ng V."/>
            <person name="Clum A."/>
            <person name="Steindorff A."/>
            <person name="Ohm R."/>
            <person name="Martin F."/>
            <person name="Silar P."/>
            <person name="Natvig D."/>
            <person name="Lalanne C."/>
            <person name="Gautier V."/>
            <person name="Ament-Velasquez S.L."/>
            <person name="Kruys A."/>
            <person name="Hutchinson M.I."/>
            <person name="Powell A.J."/>
            <person name="Barry K."/>
            <person name="Miller A.N."/>
            <person name="Grigoriev I.V."/>
            <person name="Debuchy R."/>
            <person name="Gladieux P."/>
            <person name="Thoren M.H."/>
            <person name="Johannesson H."/>
        </authorList>
    </citation>
    <scope>NUCLEOTIDE SEQUENCE</scope>
    <source>
        <strain evidence="2">CBS 955.72</strain>
    </source>
</reference>
<protein>
    <submittedName>
        <fullName evidence="2">Uncharacterized protein</fullName>
    </submittedName>
</protein>
<gene>
    <name evidence="2" type="ORF">B0T25DRAFT_526157</name>
</gene>
<keyword evidence="3" id="KW-1185">Reference proteome</keyword>
<evidence type="ECO:0000313" key="2">
    <source>
        <dbReference type="EMBL" id="KAK3363058.1"/>
    </source>
</evidence>